<gene>
    <name evidence="1" type="ORF">BBI15_10140</name>
</gene>
<dbReference type="RefSeq" id="WP_068870674.1">
    <property type="nucleotide sequence ID" value="NZ_CP016539.2"/>
</dbReference>
<keyword evidence="2" id="KW-1185">Reference proteome</keyword>
<dbReference type="KEGG" id="ppla:BBI15_10140"/>
<dbReference type="Proteomes" id="UP000092650">
    <property type="component" value="Chromosome"/>
</dbReference>
<dbReference type="OrthoDB" id="244835at2"/>
<dbReference type="AlphaFoldDB" id="A0A1C7E9J4"/>
<reference evidence="1" key="1">
    <citation type="submission" date="2016-10" db="EMBL/GenBank/DDBJ databases">
        <authorList>
            <person name="See-Too W.S."/>
        </authorList>
    </citation>
    <scope>NUCLEOTIDE SEQUENCE [LARGE SCALE GENOMIC DNA]</scope>
    <source>
        <strain evidence="1">DSM 23997</strain>
    </source>
</reference>
<name>A0A1C7E9J4_9BACL</name>
<protein>
    <submittedName>
        <fullName evidence="1">Uncharacterized protein</fullName>
    </submittedName>
</protein>
<organism evidence="1 2">
    <name type="scientific">Planococcus plakortidis</name>
    <dbReference type="NCBI Taxonomy" id="1038856"/>
    <lineage>
        <taxon>Bacteria</taxon>
        <taxon>Bacillati</taxon>
        <taxon>Bacillota</taxon>
        <taxon>Bacilli</taxon>
        <taxon>Bacillales</taxon>
        <taxon>Caryophanaceae</taxon>
        <taxon>Planococcus</taxon>
    </lineage>
</organism>
<evidence type="ECO:0000313" key="1">
    <source>
        <dbReference type="EMBL" id="ANU20550.1"/>
    </source>
</evidence>
<dbReference type="SUPFAM" id="SSF144206">
    <property type="entry name" value="NOB1 zinc finger-like"/>
    <property type="match status" value="1"/>
</dbReference>
<sequence>MEIPIEVVSDEKGYFDRECPHEECEFVFKIYILDWKNKVSDEKVYCPRCGHTAPSDSWWTQGQLDSMRDIARQWAINEVQKTIHESFKKISRNSNKYVNIKYKPGKRISFQNNPIGQLEEWELIITCEQCETKTSVIGTAYFCPCCGHNSVDRVFNESIGRIENQLNSLDEMQGILQEIYNKDTSTNMVQNIIETSLKEIISAFQKFAFESFKKNCKKTVRPNDFQIVYKGSNLFRDYYEVSYEEWLTNEEIDFLNLMFQRRHLLEHNNGMVDDMYLNKSNDTTYRVGQRLVSKKEYVIKLLKVIKKLSEGIHKTTNLNLN</sequence>
<proteinExistence type="predicted"/>
<dbReference type="EMBL" id="CP016539">
    <property type="protein sequence ID" value="ANU20550.1"/>
    <property type="molecule type" value="Genomic_DNA"/>
</dbReference>
<dbReference type="STRING" id="1038856.BBI15_10140"/>
<dbReference type="InterPro" id="IPR036283">
    <property type="entry name" value="NOB1_Zf-like_sf"/>
</dbReference>
<evidence type="ECO:0000313" key="2">
    <source>
        <dbReference type="Proteomes" id="UP000092650"/>
    </source>
</evidence>
<accession>A0A1C7E9J4</accession>